<dbReference type="OrthoDB" id="8374021at2"/>
<name>A0A515D7N6_9BURK</name>
<evidence type="ECO:0000313" key="2">
    <source>
        <dbReference type="Proteomes" id="UP000316798"/>
    </source>
</evidence>
<dbReference type="Proteomes" id="UP000316798">
    <property type="component" value="Chromosome"/>
</dbReference>
<organism evidence="1 2">
    <name type="scientific">Rhodoferax sediminis</name>
    <dbReference type="NCBI Taxonomy" id="2509614"/>
    <lineage>
        <taxon>Bacteria</taxon>
        <taxon>Pseudomonadati</taxon>
        <taxon>Pseudomonadota</taxon>
        <taxon>Betaproteobacteria</taxon>
        <taxon>Burkholderiales</taxon>
        <taxon>Comamonadaceae</taxon>
        <taxon>Rhodoferax</taxon>
    </lineage>
</organism>
<protein>
    <recommendedName>
        <fullName evidence="3">Zf-HC2 domain-containing protein</fullName>
    </recommendedName>
</protein>
<proteinExistence type="predicted"/>
<dbReference type="EMBL" id="CP035503">
    <property type="protein sequence ID" value="QDL36433.1"/>
    <property type="molecule type" value="Genomic_DNA"/>
</dbReference>
<accession>A0A515D7N6</accession>
<gene>
    <name evidence="1" type="ORF">EUB48_03305</name>
</gene>
<evidence type="ECO:0000313" key="1">
    <source>
        <dbReference type="EMBL" id="QDL36433.1"/>
    </source>
</evidence>
<dbReference type="KEGG" id="rhf:EUB48_03305"/>
<sequence>MLNCKEVTELCSQEMERRLRFGERLSMGTHLMMCTGCTNFRKQMKALRVVAQTYAEGGAAAPPPADQPSK</sequence>
<dbReference type="AlphaFoldDB" id="A0A515D7N6"/>
<reference evidence="1 2" key="1">
    <citation type="submission" date="2019-01" db="EMBL/GenBank/DDBJ databases">
        <title>Genomic insights into a novel species Rhodoferax sp.</title>
        <authorList>
            <person name="Jin L."/>
        </authorList>
    </citation>
    <scope>NUCLEOTIDE SEQUENCE [LARGE SCALE GENOMIC DNA]</scope>
    <source>
        <strain evidence="1 2">CHu59-6-5</strain>
    </source>
</reference>
<evidence type="ECO:0008006" key="3">
    <source>
        <dbReference type="Google" id="ProtNLM"/>
    </source>
</evidence>
<keyword evidence="2" id="KW-1185">Reference proteome</keyword>